<dbReference type="AlphaFoldDB" id="A0A4Y9FUV5"/>
<dbReference type="EMBL" id="SPQB01000015">
    <property type="protein sequence ID" value="TFU33013.1"/>
    <property type="molecule type" value="Genomic_DNA"/>
</dbReference>
<keyword evidence="3" id="KW-1185">Reference proteome</keyword>
<organism evidence="2 3">
    <name type="scientific">Microbacterium paludicola</name>
    <dbReference type="NCBI Taxonomy" id="300019"/>
    <lineage>
        <taxon>Bacteria</taxon>
        <taxon>Bacillati</taxon>
        <taxon>Actinomycetota</taxon>
        <taxon>Actinomycetes</taxon>
        <taxon>Micrococcales</taxon>
        <taxon>Microbacteriaceae</taxon>
        <taxon>Microbacterium</taxon>
    </lineage>
</organism>
<sequence>MKTSITDAWFSYWPTAFVVLMSALVLGAVLVPTMLLVARPSGPITPVERFISRAPAWLTWLGGHPCRPLRTGEMAISRLNETVATPALRAWDAHRAAAGTMQLLTSLLAAAGVGQLVWTWWALTPAPTMVSPILVSASGMLATLIPLATVRLLTPIAWHRRAPFLWQVWADLSRLERSATNSRELEAALRSVETTFVWRRFSRSLPSDLLKLLRWRSVCAKVVSVLSDVTPDQLESPQQLDTLMDQLARQAFAAGPSPEQHDEKTDVLADPRYQSRLLPSVRSRLLIVIALFALAVMCILGSRVGNGELFDSETIQLTQAVATLAATVLGLPCMLITTVTALASSLRVPRA</sequence>
<feature type="transmembrane region" description="Helical" evidence="1">
    <location>
        <begin position="103"/>
        <end position="123"/>
    </location>
</feature>
<dbReference type="RefSeq" id="WP_135114320.1">
    <property type="nucleotide sequence ID" value="NZ_JADGLL010000015.1"/>
</dbReference>
<feature type="transmembrane region" description="Helical" evidence="1">
    <location>
        <begin position="324"/>
        <end position="346"/>
    </location>
</feature>
<evidence type="ECO:0000313" key="2">
    <source>
        <dbReference type="EMBL" id="TFU33013.1"/>
    </source>
</evidence>
<reference evidence="2 3" key="1">
    <citation type="submission" date="2019-03" db="EMBL/GenBank/DDBJ databases">
        <title>Diversity of the mouse oral microbiome.</title>
        <authorList>
            <person name="Joseph S."/>
            <person name="Aduse-Opoku J."/>
            <person name="Curtis M."/>
            <person name="Wade W."/>
            <person name="Hashim A."/>
        </authorList>
    </citation>
    <scope>NUCLEOTIDE SEQUENCE [LARGE SCALE GENOMIC DNA]</scope>
    <source>
        <strain evidence="2 3">P1012</strain>
    </source>
</reference>
<feature type="transmembrane region" description="Helical" evidence="1">
    <location>
        <begin position="285"/>
        <end position="304"/>
    </location>
</feature>
<dbReference type="Proteomes" id="UP000298358">
    <property type="component" value="Unassembled WGS sequence"/>
</dbReference>
<dbReference type="OrthoDB" id="10007458at2"/>
<accession>A0A4Y9FUV5</accession>
<gene>
    <name evidence="2" type="ORF">E4U02_08000</name>
</gene>
<feature type="transmembrane region" description="Helical" evidence="1">
    <location>
        <begin position="129"/>
        <end position="153"/>
    </location>
</feature>
<evidence type="ECO:0000313" key="3">
    <source>
        <dbReference type="Proteomes" id="UP000298358"/>
    </source>
</evidence>
<keyword evidence="1" id="KW-0812">Transmembrane</keyword>
<feature type="transmembrane region" description="Helical" evidence="1">
    <location>
        <begin position="12"/>
        <end position="37"/>
    </location>
</feature>
<protein>
    <submittedName>
        <fullName evidence="2">Uncharacterized protein</fullName>
    </submittedName>
</protein>
<proteinExistence type="predicted"/>
<evidence type="ECO:0000256" key="1">
    <source>
        <dbReference type="SAM" id="Phobius"/>
    </source>
</evidence>
<keyword evidence="1" id="KW-1133">Transmembrane helix</keyword>
<keyword evidence="1" id="KW-0472">Membrane</keyword>
<comment type="caution">
    <text evidence="2">The sequence shown here is derived from an EMBL/GenBank/DDBJ whole genome shotgun (WGS) entry which is preliminary data.</text>
</comment>
<name>A0A4Y9FUV5_9MICO</name>